<accession>A0ABP1FPL1</accession>
<evidence type="ECO:0000313" key="2">
    <source>
        <dbReference type="EMBL" id="CAL5221883.1"/>
    </source>
</evidence>
<dbReference type="Gene3D" id="3.60.21.10">
    <property type="match status" value="1"/>
</dbReference>
<comment type="caution">
    <text evidence="2">The sequence shown here is derived from an EMBL/GenBank/DDBJ whole genome shotgun (WGS) entry which is preliminary data.</text>
</comment>
<dbReference type="PANTHER" id="PTHR35769:SF2">
    <property type="entry name" value="CALCINEURIN-LIKE METALLO-PHOSPHOESTERASE SUPERFAMILY PROTEIN"/>
    <property type="match status" value="1"/>
</dbReference>
<evidence type="ECO:0000259" key="1">
    <source>
        <dbReference type="Pfam" id="PF00149"/>
    </source>
</evidence>
<dbReference type="PANTHER" id="PTHR35769">
    <property type="entry name" value="CALCINEURIN-LIKE METALLO-PHOSPHOESTERASE SUPERFAMILY PROTEIN"/>
    <property type="match status" value="1"/>
</dbReference>
<dbReference type="Pfam" id="PF00149">
    <property type="entry name" value="Metallophos"/>
    <property type="match status" value="1"/>
</dbReference>
<sequence>MRSPLLCLGPKHSPRAAWWLGNAQHHTQQQCQVSSLAVWHNVSRRLTSIFMAGTTESNLPDEGASLIRLAIIGDVHGDWDNKKDREALQSLGCDAAVFVGDINNEDIPLVREIAKITQPPIAVILGNHDAWGCLTVWSSKIGRVTLLPGYDSIYGGVEQQLDILGADHVGYAQKHFMSSSGAPFAIVGARPFSKGGSRWDDSKAFYMRLYEIADAEASAKRIAETVLSVPEDTVPILVAHNGPKHLGSNPWCISGVDFRPRAGDHGDPDLQLALQQIHAEGRAVPLVAFGHMHEKLQGKTSLRNMVEVDAATGTVYLNTAVVPRVRSKTIGGCKVEVRHFCIAELQHGVVQRISNVWVSKGSNDKPSISEEQVLVTRGSSSEGVQLHWYKIWRGYTQEYEVIDLKQPISESLG</sequence>
<name>A0ABP1FPL1_9CHLO</name>
<dbReference type="InterPro" id="IPR029052">
    <property type="entry name" value="Metallo-depent_PP-like"/>
</dbReference>
<keyword evidence="3" id="KW-1185">Reference proteome</keyword>
<dbReference type="InterPro" id="IPR027629">
    <property type="entry name" value="DevT-like"/>
</dbReference>
<proteinExistence type="predicted"/>
<reference evidence="2 3" key="1">
    <citation type="submission" date="2024-06" db="EMBL/GenBank/DDBJ databases">
        <authorList>
            <person name="Kraege A."/>
            <person name="Thomma B."/>
        </authorList>
    </citation>
    <scope>NUCLEOTIDE SEQUENCE [LARGE SCALE GENOMIC DNA]</scope>
</reference>
<dbReference type="EMBL" id="CAXHTA020000005">
    <property type="protein sequence ID" value="CAL5221883.1"/>
    <property type="molecule type" value="Genomic_DNA"/>
</dbReference>
<feature type="domain" description="Calcineurin-like phosphoesterase" evidence="1">
    <location>
        <begin position="67"/>
        <end position="294"/>
    </location>
</feature>
<organism evidence="2 3">
    <name type="scientific">Coccomyxa viridis</name>
    <dbReference type="NCBI Taxonomy" id="1274662"/>
    <lineage>
        <taxon>Eukaryota</taxon>
        <taxon>Viridiplantae</taxon>
        <taxon>Chlorophyta</taxon>
        <taxon>core chlorophytes</taxon>
        <taxon>Trebouxiophyceae</taxon>
        <taxon>Trebouxiophyceae incertae sedis</taxon>
        <taxon>Coccomyxaceae</taxon>
        <taxon>Coccomyxa</taxon>
    </lineage>
</organism>
<dbReference type="Proteomes" id="UP001497392">
    <property type="component" value="Unassembled WGS sequence"/>
</dbReference>
<gene>
    <name evidence="2" type="primary">g4146</name>
    <name evidence="2" type="ORF">VP750_LOCUS3542</name>
</gene>
<dbReference type="SUPFAM" id="SSF56300">
    <property type="entry name" value="Metallo-dependent phosphatases"/>
    <property type="match status" value="1"/>
</dbReference>
<evidence type="ECO:0000313" key="3">
    <source>
        <dbReference type="Proteomes" id="UP001497392"/>
    </source>
</evidence>
<dbReference type="InterPro" id="IPR004843">
    <property type="entry name" value="Calcineurin-like_PHP"/>
</dbReference>
<dbReference type="NCBIfam" id="TIGR04168">
    <property type="entry name" value="TIGR04168 family protein"/>
    <property type="match status" value="1"/>
</dbReference>
<protein>
    <submittedName>
        <fullName evidence="2">G4146 protein</fullName>
    </submittedName>
</protein>